<evidence type="ECO:0000256" key="2">
    <source>
        <dbReference type="RuleBase" id="RU000587"/>
    </source>
</evidence>
<dbReference type="GO" id="GO:0005737">
    <property type="term" value="C:cytoplasm"/>
    <property type="evidence" value="ECO:0007669"/>
    <property type="project" value="TreeGrafter"/>
</dbReference>
<comment type="catalytic activity">
    <reaction evidence="2">
        <text>[(1-&gt;4)-alpha-D-glucosyl](n) + phosphate = [(1-&gt;4)-alpha-D-glucosyl](n-1) + alpha-D-glucose 1-phosphate</text>
        <dbReference type="Rhea" id="RHEA:41732"/>
        <dbReference type="Rhea" id="RHEA-COMP:9584"/>
        <dbReference type="Rhea" id="RHEA-COMP:9586"/>
        <dbReference type="ChEBI" id="CHEBI:15444"/>
        <dbReference type="ChEBI" id="CHEBI:43474"/>
        <dbReference type="ChEBI" id="CHEBI:58601"/>
        <dbReference type="EC" id="2.4.1.1"/>
    </reaction>
</comment>
<keyword evidence="2" id="KW-0808">Transferase</keyword>
<dbReference type="SUPFAM" id="SSF53756">
    <property type="entry name" value="UDP-Glycosyltransferase/glycogen phosphorylase"/>
    <property type="match status" value="1"/>
</dbReference>
<comment type="cofactor">
    <cofactor evidence="2">
        <name>pyridoxal 5'-phosphate</name>
        <dbReference type="ChEBI" id="CHEBI:597326"/>
    </cofactor>
</comment>
<dbReference type="PANTHER" id="PTHR11468">
    <property type="entry name" value="GLYCOGEN PHOSPHORYLASE"/>
    <property type="match status" value="1"/>
</dbReference>
<evidence type="ECO:0000256" key="1">
    <source>
        <dbReference type="ARBA" id="ARBA00006047"/>
    </source>
</evidence>
<accession>A0AAU9NRK0</accession>
<keyword evidence="2" id="KW-0328">Glycosyltransferase</keyword>
<dbReference type="AlphaFoldDB" id="A0AAU9NRK0"/>
<name>A0AAU9NRK0_9ASTR</name>
<organism evidence="3 4">
    <name type="scientific">Lactuca virosa</name>
    <dbReference type="NCBI Taxonomy" id="75947"/>
    <lineage>
        <taxon>Eukaryota</taxon>
        <taxon>Viridiplantae</taxon>
        <taxon>Streptophyta</taxon>
        <taxon>Embryophyta</taxon>
        <taxon>Tracheophyta</taxon>
        <taxon>Spermatophyta</taxon>
        <taxon>Magnoliopsida</taxon>
        <taxon>eudicotyledons</taxon>
        <taxon>Gunneridae</taxon>
        <taxon>Pentapetalae</taxon>
        <taxon>asterids</taxon>
        <taxon>campanulids</taxon>
        <taxon>Asterales</taxon>
        <taxon>Asteraceae</taxon>
        <taxon>Cichorioideae</taxon>
        <taxon>Cichorieae</taxon>
        <taxon>Lactucinae</taxon>
        <taxon>Lactuca</taxon>
    </lineage>
</organism>
<dbReference type="PANTHER" id="PTHR11468:SF4">
    <property type="entry name" value="ALPHA-GLUCAN PHOSPHORYLASE 2, CYTOSOLIC"/>
    <property type="match status" value="1"/>
</dbReference>
<dbReference type="GO" id="GO:0005980">
    <property type="term" value="P:glycogen catabolic process"/>
    <property type="evidence" value="ECO:0007669"/>
    <property type="project" value="TreeGrafter"/>
</dbReference>
<keyword evidence="2" id="KW-0663">Pyridoxal phosphate</keyword>
<dbReference type="GO" id="GO:0008184">
    <property type="term" value="F:glycogen phosphorylase activity"/>
    <property type="evidence" value="ECO:0007669"/>
    <property type="project" value="InterPro"/>
</dbReference>
<sequence>MNAGSRRSHCIYMFTIQKEATNEKRFHISLKNLQQWNETYLHYHKVDTKQTYYLSMEFRQGRALTNVIANFDIQDAYSSALNKMRHELEEITEQDQDMTLGNGGLGRLASCFLDSMATLNLPTWGYGLRYRYGLIKQCISKARQEEIAEDWLEFSPLEVVRHDVVFPIRFYGRVEVLPTGYLLLSYMLELNRTLFQDSRKEKKEENGSGHSFLQRLQCN</sequence>
<dbReference type="Gene3D" id="3.40.50.2000">
    <property type="entry name" value="Glycogen Phosphorylase B"/>
    <property type="match status" value="1"/>
</dbReference>
<comment type="similarity">
    <text evidence="1 2">Belongs to the glycogen phosphorylase family.</text>
</comment>
<gene>
    <name evidence="3" type="ORF">LVIROSA_LOCUS26596</name>
</gene>
<reference evidence="3 4" key="1">
    <citation type="submission" date="2022-01" db="EMBL/GenBank/DDBJ databases">
        <authorList>
            <person name="Xiong W."/>
            <person name="Schranz E."/>
        </authorList>
    </citation>
    <scope>NUCLEOTIDE SEQUENCE [LARGE SCALE GENOMIC DNA]</scope>
</reference>
<evidence type="ECO:0000313" key="3">
    <source>
        <dbReference type="EMBL" id="CAH1440462.1"/>
    </source>
</evidence>
<dbReference type="Pfam" id="PF00343">
    <property type="entry name" value="Phosphorylase"/>
    <property type="match status" value="1"/>
</dbReference>
<keyword evidence="2" id="KW-0119">Carbohydrate metabolism</keyword>
<dbReference type="EC" id="2.4.1.1" evidence="2"/>
<keyword evidence="4" id="KW-1185">Reference proteome</keyword>
<dbReference type="InterPro" id="IPR000811">
    <property type="entry name" value="Glyco_trans_35"/>
</dbReference>
<protein>
    <recommendedName>
        <fullName evidence="2">Alpha-1,4 glucan phosphorylase</fullName>
        <ecNumber evidence="2">2.4.1.1</ecNumber>
    </recommendedName>
</protein>
<comment type="caution">
    <text evidence="3">The sequence shown here is derived from an EMBL/GenBank/DDBJ whole genome shotgun (WGS) entry which is preliminary data.</text>
</comment>
<dbReference type="EMBL" id="CAKMRJ010005412">
    <property type="protein sequence ID" value="CAH1440462.1"/>
    <property type="molecule type" value="Genomic_DNA"/>
</dbReference>
<comment type="function">
    <text evidence="2">Allosteric enzyme that catalyzes the rate-limiting step in glycogen catabolism, the phosphorolytic cleavage of glycogen to produce glucose-1-phosphate, and plays a central role in maintaining cellular and organismal glucose homeostasis.</text>
</comment>
<proteinExistence type="inferred from homology"/>
<dbReference type="Proteomes" id="UP001157418">
    <property type="component" value="Unassembled WGS sequence"/>
</dbReference>
<evidence type="ECO:0000313" key="4">
    <source>
        <dbReference type="Proteomes" id="UP001157418"/>
    </source>
</evidence>
<dbReference type="GO" id="GO:0030170">
    <property type="term" value="F:pyridoxal phosphate binding"/>
    <property type="evidence" value="ECO:0007669"/>
    <property type="project" value="TreeGrafter"/>
</dbReference>